<evidence type="ECO:0000259" key="2">
    <source>
        <dbReference type="Pfam" id="PF13456"/>
    </source>
</evidence>
<reference evidence="3" key="1">
    <citation type="submission" date="2018-02" db="EMBL/GenBank/DDBJ databases">
        <authorList>
            <person name="Cohen D.B."/>
            <person name="Kent A.D."/>
        </authorList>
    </citation>
    <scope>NUCLEOTIDE SEQUENCE</scope>
</reference>
<dbReference type="Pfam" id="PF13456">
    <property type="entry name" value="RVT_3"/>
    <property type="match status" value="1"/>
</dbReference>
<dbReference type="Gene3D" id="3.60.10.10">
    <property type="entry name" value="Endonuclease/exonuclease/phosphatase"/>
    <property type="match status" value="1"/>
</dbReference>
<dbReference type="InterPro" id="IPR036397">
    <property type="entry name" value="RNaseH_sf"/>
</dbReference>
<gene>
    <name evidence="3" type="ORF">FSB_LOCUS16815</name>
</gene>
<evidence type="ECO:0008006" key="4">
    <source>
        <dbReference type="Google" id="ProtNLM"/>
    </source>
</evidence>
<dbReference type="GO" id="GO:0004523">
    <property type="term" value="F:RNA-DNA hybrid ribonuclease activity"/>
    <property type="evidence" value="ECO:0007669"/>
    <property type="project" value="InterPro"/>
</dbReference>
<feature type="domain" description="RNase H type-1" evidence="2">
    <location>
        <begin position="701"/>
        <end position="778"/>
    </location>
</feature>
<proteinExistence type="predicted"/>
<dbReference type="InterPro" id="IPR000477">
    <property type="entry name" value="RT_dom"/>
</dbReference>
<dbReference type="AlphaFoldDB" id="A0A2N9FP37"/>
<name>A0A2N9FP37_FAGSY</name>
<dbReference type="InterPro" id="IPR052343">
    <property type="entry name" value="Retrotransposon-Effector_Assoc"/>
</dbReference>
<dbReference type="SUPFAM" id="SSF56219">
    <property type="entry name" value="DNase I-like"/>
    <property type="match status" value="1"/>
</dbReference>
<dbReference type="InterPro" id="IPR012337">
    <property type="entry name" value="RNaseH-like_sf"/>
</dbReference>
<dbReference type="PANTHER" id="PTHR46890">
    <property type="entry name" value="NON-LTR RETROLELEMENT REVERSE TRANSCRIPTASE-LIKE PROTEIN-RELATED"/>
    <property type="match status" value="1"/>
</dbReference>
<dbReference type="InterPro" id="IPR002156">
    <property type="entry name" value="RNaseH_domain"/>
</dbReference>
<dbReference type="SUPFAM" id="SSF53098">
    <property type="entry name" value="Ribonuclease H-like"/>
    <property type="match status" value="1"/>
</dbReference>
<protein>
    <recommendedName>
        <fullName evidence="4">Reverse transcriptase domain-containing protein</fullName>
    </recommendedName>
</protein>
<sequence>MQGFKAMIDDCGFIDLGFRGLFFTWCNNRRGNATTWLWLDRFMATNDWVLRFNLAIVDHMECTTSDHKPICLSTQSVKAPRPRQRLFRFEDIWRMDPRCEPTITQAWMLKTKGSLIAQVKEKIQRCGVELTRWSRAQFGNITKLLKEKTEQLRQAEVDSTLGSRDSWLKEGDRKTKYFHSRASHRRQRNAISSLTTDAGEIVTNPELIGTQFTDYYQAPFTAIPLEDVEVVLDGIQPCVTQGMNQTLTCQFTESEVITTMKQMAPLKAPGPDGMPPIFYQSYWHVVGKVGSMALKLDMSKAYDRVKWGFLKQVMVCMSFHDRYISLIMECISTVTYSLLINGNPIGHITPTRGLRQGDPISPYLFLLCAEGLNSLIKKASLQGEIHGPLFLNAKKSRRSLQFMKKHLVNNLIEQRLPCSSAEILPEPCRRILKTFWVPPVFSSMRNTWVSHPSLGRKRRVLSPLTNLPKDARVVELIHGSPPTWNINKVQTLFLPYDAEAILKIPLSGRAQHDKIFWFDTRDGKYSVRSGYKLLLKMLGPPNPRVRDNGIPIHSGREYGELVFQQRKVIPTPLCGLCHDQREDSLHALWACSVVTQVWIVAPEFSEFWNSAPMSFSDLVRLVIQTAFDLLLEKFAVTCWLLGHKRNHDCLHLPSEQYSPIWTRAQAFLHEYLSVTTEEKAEKLKSPLVRWKLPVTNYYKINFDGAIFKESKSRGIGVVIRDNTGMVIATLNQKVHGTHMVEMIKALAARRAIIFAKEVGIDDVEVEGDAETVIHDLIGGSL</sequence>
<feature type="domain" description="Reverse transcriptase" evidence="1">
    <location>
        <begin position="291"/>
        <end position="379"/>
    </location>
</feature>
<dbReference type="GO" id="GO:0003676">
    <property type="term" value="F:nucleic acid binding"/>
    <property type="evidence" value="ECO:0007669"/>
    <property type="project" value="InterPro"/>
</dbReference>
<dbReference type="PANTHER" id="PTHR46890:SF48">
    <property type="entry name" value="RNA-DIRECTED DNA POLYMERASE"/>
    <property type="match status" value="1"/>
</dbReference>
<accession>A0A2N9FP37</accession>
<dbReference type="InterPro" id="IPR044730">
    <property type="entry name" value="RNase_H-like_dom_plant"/>
</dbReference>
<evidence type="ECO:0000259" key="1">
    <source>
        <dbReference type="Pfam" id="PF00078"/>
    </source>
</evidence>
<dbReference type="Pfam" id="PF00078">
    <property type="entry name" value="RVT_1"/>
    <property type="match status" value="1"/>
</dbReference>
<dbReference type="InterPro" id="IPR036691">
    <property type="entry name" value="Endo/exonu/phosph_ase_sf"/>
</dbReference>
<dbReference type="EMBL" id="OIVN01001031">
    <property type="protein sequence ID" value="SPC88933.1"/>
    <property type="molecule type" value="Genomic_DNA"/>
</dbReference>
<evidence type="ECO:0000313" key="3">
    <source>
        <dbReference type="EMBL" id="SPC88933.1"/>
    </source>
</evidence>
<dbReference type="Gene3D" id="3.30.420.10">
    <property type="entry name" value="Ribonuclease H-like superfamily/Ribonuclease H"/>
    <property type="match status" value="1"/>
</dbReference>
<organism evidence="3">
    <name type="scientific">Fagus sylvatica</name>
    <name type="common">Beechnut</name>
    <dbReference type="NCBI Taxonomy" id="28930"/>
    <lineage>
        <taxon>Eukaryota</taxon>
        <taxon>Viridiplantae</taxon>
        <taxon>Streptophyta</taxon>
        <taxon>Embryophyta</taxon>
        <taxon>Tracheophyta</taxon>
        <taxon>Spermatophyta</taxon>
        <taxon>Magnoliopsida</taxon>
        <taxon>eudicotyledons</taxon>
        <taxon>Gunneridae</taxon>
        <taxon>Pentapetalae</taxon>
        <taxon>rosids</taxon>
        <taxon>fabids</taxon>
        <taxon>Fagales</taxon>
        <taxon>Fagaceae</taxon>
        <taxon>Fagus</taxon>
    </lineage>
</organism>
<dbReference type="CDD" id="cd06222">
    <property type="entry name" value="RNase_H_like"/>
    <property type="match status" value="1"/>
</dbReference>